<keyword evidence="2" id="KW-1133">Transmembrane helix</keyword>
<protein>
    <submittedName>
        <fullName evidence="3">Secretory calcium-binding phosphoprotein 5</fullName>
    </submittedName>
</protein>
<accession>A0A8C1B293</accession>
<keyword evidence="4" id="KW-1185">Reference proteome</keyword>
<keyword evidence="2" id="KW-0812">Transmembrane</keyword>
<organism evidence="3 4">
    <name type="scientific">Cyprinus carpio carpio</name>
    <dbReference type="NCBI Taxonomy" id="630221"/>
    <lineage>
        <taxon>Eukaryota</taxon>
        <taxon>Metazoa</taxon>
        <taxon>Chordata</taxon>
        <taxon>Craniata</taxon>
        <taxon>Vertebrata</taxon>
        <taxon>Euteleostomi</taxon>
        <taxon>Actinopterygii</taxon>
        <taxon>Neopterygii</taxon>
        <taxon>Teleostei</taxon>
        <taxon>Ostariophysi</taxon>
        <taxon>Cypriniformes</taxon>
        <taxon>Cyprinidae</taxon>
        <taxon>Cyprininae</taxon>
        <taxon>Cyprinus</taxon>
    </lineage>
</organism>
<reference evidence="3" key="1">
    <citation type="submission" date="2025-08" db="UniProtKB">
        <authorList>
            <consortium name="Ensembl"/>
        </authorList>
    </citation>
    <scope>IDENTIFICATION</scope>
</reference>
<feature type="transmembrane region" description="Helical" evidence="2">
    <location>
        <begin position="37"/>
        <end position="61"/>
    </location>
</feature>
<keyword evidence="2" id="KW-0472">Membrane</keyword>
<dbReference type="Ensembl" id="ENSCCRT00000029105.2">
    <property type="protein sequence ID" value="ENSCCRP00000026835.2"/>
    <property type="gene ID" value="ENSCCRG00000014558.2"/>
</dbReference>
<evidence type="ECO:0000313" key="4">
    <source>
        <dbReference type="Proteomes" id="UP001108240"/>
    </source>
</evidence>
<feature type="compositionally biased region" description="Low complexity" evidence="1">
    <location>
        <begin position="185"/>
        <end position="204"/>
    </location>
</feature>
<feature type="compositionally biased region" description="Pro residues" evidence="1">
    <location>
        <begin position="174"/>
        <end position="184"/>
    </location>
</feature>
<dbReference type="OMA" id="GESINMW"/>
<reference evidence="3" key="2">
    <citation type="submission" date="2025-09" db="UniProtKB">
        <authorList>
            <consortium name="Ensembl"/>
        </authorList>
    </citation>
    <scope>IDENTIFICATION</scope>
</reference>
<evidence type="ECO:0000256" key="1">
    <source>
        <dbReference type="SAM" id="MobiDB-lite"/>
    </source>
</evidence>
<sequence length="211" mass="23422">MIQNKQHKPLNQPQQQQVHQFLYMVPQIQQRMVGESINMWTSLLCLLLAGAVSAAPLSPFFNYLPHYGNPKQGNNGGFQGIPSQPHPGLNAPISMEIIFPPRFPATPVGGAAGASSFPTQAFIKYSLPKVPGRKSVEIFYPYDFSQRQDQPNVPLIPQIPNVFPFDFMPQTVPQQPPVNPPFQDAPPQTQEAQQQTEPEQQAQTGQVSNKP</sequence>
<dbReference type="GeneTree" id="ENSGT00390000005736"/>
<evidence type="ECO:0000313" key="3">
    <source>
        <dbReference type="Ensembl" id="ENSCCRP00000026835.2"/>
    </source>
</evidence>
<name>A0A8C1B293_CYPCA</name>
<evidence type="ECO:0000256" key="2">
    <source>
        <dbReference type="SAM" id="Phobius"/>
    </source>
</evidence>
<dbReference type="Proteomes" id="UP001108240">
    <property type="component" value="Unplaced"/>
</dbReference>
<proteinExistence type="predicted"/>
<dbReference type="AlphaFoldDB" id="A0A8C1B293"/>
<feature type="region of interest" description="Disordered" evidence="1">
    <location>
        <begin position="166"/>
        <end position="211"/>
    </location>
</feature>